<evidence type="ECO:0000313" key="2">
    <source>
        <dbReference type="EMBL" id="KLL46126.1"/>
    </source>
</evidence>
<dbReference type="Proteomes" id="UP000035346">
    <property type="component" value="Unassembled WGS sequence"/>
</dbReference>
<dbReference type="Proteomes" id="UP000255140">
    <property type="component" value="Unassembled WGS sequence"/>
</dbReference>
<feature type="transmembrane region" description="Helical" evidence="1">
    <location>
        <begin position="78"/>
        <end position="95"/>
    </location>
</feature>
<dbReference type="EMBL" id="UHEQ01000004">
    <property type="protein sequence ID" value="SUN13800.1"/>
    <property type="molecule type" value="Genomic_DNA"/>
</dbReference>
<evidence type="ECO:0000313" key="11">
    <source>
        <dbReference type="Proteomes" id="UP000255140"/>
    </source>
</evidence>
<evidence type="ECO:0000313" key="9">
    <source>
        <dbReference type="Proteomes" id="UP000250200"/>
    </source>
</evidence>
<evidence type="ECO:0000313" key="3">
    <source>
        <dbReference type="EMBL" id="OCM70530.1"/>
    </source>
</evidence>
<organism evidence="4 9">
    <name type="scientific">Streptococcus agalactiae</name>
    <dbReference type="NCBI Taxonomy" id="1311"/>
    <lineage>
        <taxon>Bacteria</taxon>
        <taxon>Bacillati</taxon>
        <taxon>Bacillota</taxon>
        <taxon>Bacilli</taxon>
        <taxon>Lactobacillales</taxon>
        <taxon>Streptococcaceae</taxon>
        <taxon>Streptococcus</taxon>
    </lineage>
</organism>
<name>A0A076YVN0_STRAG</name>
<evidence type="ECO:0000313" key="5">
    <source>
        <dbReference type="EMBL" id="SUN13800.1"/>
    </source>
</evidence>
<dbReference type="EMBL" id="UHEW01000005">
    <property type="protein sequence ID" value="SUN27421.1"/>
    <property type="molecule type" value="Genomic_DNA"/>
</dbReference>
<dbReference type="KEGG" id="sage:EN72_11155"/>
<evidence type="ECO:0000313" key="4">
    <source>
        <dbReference type="EMBL" id="SQA18172.1"/>
    </source>
</evidence>
<evidence type="ECO:0000313" key="10">
    <source>
        <dbReference type="Proteomes" id="UP000254076"/>
    </source>
</evidence>
<dbReference type="AlphaFoldDB" id="A0A076YVN0"/>
<evidence type="ECO:0000313" key="7">
    <source>
        <dbReference type="Proteomes" id="UP000035346"/>
    </source>
</evidence>
<evidence type="ECO:0000313" key="6">
    <source>
        <dbReference type="EMBL" id="SUN27421.1"/>
    </source>
</evidence>
<keyword evidence="1" id="KW-0812">Transmembrane</keyword>
<dbReference type="InterPro" id="IPR009732">
    <property type="entry name" value="DUF1304"/>
</dbReference>
<dbReference type="PANTHER" id="PTHR38446">
    <property type="entry name" value="BLL0914 PROTEIN"/>
    <property type="match status" value="1"/>
</dbReference>
<proteinExistence type="predicted"/>
<dbReference type="EMBL" id="MAWT01000046">
    <property type="protein sequence ID" value="OCM70530.1"/>
    <property type="molecule type" value="Genomic_DNA"/>
</dbReference>
<dbReference type="PANTHER" id="PTHR38446:SF1">
    <property type="entry name" value="BLL0914 PROTEIN"/>
    <property type="match status" value="1"/>
</dbReference>
<reference evidence="3 8" key="2">
    <citation type="journal article" date="2016" name="Sci. Rep.">
        <title>Serotype IV Streptococcus agalactiae ST-452 has arisen from large genomic recombination events between CC23 and the hypervirulent CC17 lineages.</title>
        <authorList>
            <person name="Campisi E."/>
            <person name="Rinaudo C.D."/>
            <person name="Donati C."/>
            <person name="Barucco M."/>
            <person name="Torricelli G."/>
            <person name="Edwards M.S."/>
            <person name="Baker C.J."/>
            <person name="Margarit I."/>
            <person name="Rosini R."/>
        </authorList>
    </citation>
    <scope>NUCLEOTIDE SEQUENCE [LARGE SCALE GENOMIC DNA]</scope>
    <source>
        <strain evidence="3 8">CZ-PW-140</strain>
    </source>
</reference>
<feature type="transmembrane region" description="Helical" evidence="1">
    <location>
        <begin position="56"/>
        <end position="72"/>
    </location>
</feature>
<comment type="caution">
    <text evidence="4">The sequence shown here is derived from an EMBL/GenBank/DDBJ whole genome shotgun (WGS) entry which is preliminary data.</text>
</comment>
<dbReference type="EMBL" id="UAVB01000001">
    <property type="protein sequence ID" value="SQA18172.1"/>
    <property type="molecule type" value="Genomic_DNA"/>
</dbReference>
<accession>A0A076YVN0</accession>
<keyword evidence="1" id="KW-0472">Membrane</keyword>
<sequence length="118" mass="13197">MSTLTIIIATLTALEHFYIMYLETLATQSNMTGKIFSMSKEELSYLPVIKLFKNQGIYNGLIGLFLLYGLYISQNQEIVAIFLINVLLVAVYGALTVDKKILLKQGGLPILALLTFLF</sequence>
<evidence type="ECO:0000256" key="1">
    <source>
        <dbReference type="SAM" id="Phobius"/>
    </source>
</evidence>
<dbReference type="Pfam" id="PF06993">
    <property type="entry name" value="DUF1304"/>
    <property type="match status" value="1"/>
</dbReference>
<keyword evidence="1" id="KW-1133">Transmembrane helix</keyword>
<reference evidence="9 10" key="3">
    <citation type="submission" date="2018-06" db="EMBL/GenBank/DDBJ databases">
        <authorList>
            <consortium name="Pathogen Informatics"/>
            <person name="Doyle S."/>
        </authorList>
    </citation>
    <scope>NUCLEOTIDE SEQUENCE [LARGE SCALE GENOMIC DNA]</scope>
    <source>
        <strain evidence="4 9">NCTC8181</strain>
        <strain evidence="5 10">NCTC8185</strain>
        <strain evidence="6 11">NCTC9828</strain>
    </source>
</reference>
<reference evidence="2 7" key="1">
    <citation type="journal article" date="2015" name="PLoS ONE">
        <title>Genomic analysis reveals the molecular basis for capsule loss in the group B streptococcus population.</title>
        <authorList>
            <consortium name="DEVANI Consortium"/>
            <person name="Rosini R."/>
            <person name="Campisi E."/>
            <person name="De Chiara M."/>
            <person name="Tettelin H."/>
            <person name="Rinaudo D."/>
            <person name="Toniolo C."/>
            <person name="Metruccio M."/>
            <person name="Guidotti S."/>
            <person name="Sorensen U.B."/>
            <person name="Kilian M."/>
            <person name="Ramirez M."/>
            <person name="Janulczyk R."/>
            <person name="Donati C."/>
            <person name="Grandi G."/>
            <person name="Margarit I."/>
        </authorList>
    </citation>
    <scope>NUCLEOTIDE SEQUENCE [LARGE SCALE GENOMIC DNA]</scope>
    <source>
        <strain evidence="2 7">DK-B-USS-215</strain>
    </source>
</reference>
<dbReference type="RefSeq" id="WP_000105934.1">
    <property type="nucleotide sequence ID" value="NZ_CAACXY010000001.1"/>
</dbReference>
<dbReference type="Proteomes" id="UP000254076">
    <property type="component" value="Unassembled WGS sequence"/>
</dbReference>
<dbReference type="Proteomes" id="UP000250200">
    <property type="component" value="Unassembled WGS sequence"/>
</dbReference>
<dbReference type="Proteomes" id="UP000093122">
    <property type="component" value="Unassembled WGS sequence"/>
</dbReference>
<evidence type="ECO:0000313" key="8">
    <source>
        <dbReference type="Proteomes" id="UP000093122"/>
    </source>
</evidence>
<gene>
    <name evidence="3" type="ORF">AX245_02835</name>
    <name evidence="4" type="ORF">NCTC8181_01216</name>
    <name evidence="5" type="ORF">NCTC8185_01066</name>
    <name evidence="6" type="ORF">NCTC9828_00326</name>
    <name evidence="2" type="ORF">WA04_00345</name>
</gene>
<dbReference type="EMBL" id="LBKL01000005">
    <property type="protein sequence ID" value="KLL46126.1"/>
    <property type="molecule type" value="Genomic_DNA"/>
</dbReference>
<protein>
    <submittedName>
        <fullName evidence="2 4">Membrane protein</fullName>
    </submittedName>
</protein>